<protein>
    <submittedName>
        <fullName evidence="2">Uncharacterized protein</fullName>
    </submittedName>
</protein>
<organism evidence="2 3">
    <name type="scientific">Cudoniella acicularis</name>
    <dbReference type="NCBI Taxonomy" id="354080"/>
    <lineage>
        <taxon>Eukaryota</taxon>
        <taxon>Fungi</taxon>
        <taxon>Dikarya</taxon>
        <taxon>Ascomycota</taxon>
        <taxon>Pezizomycotina</taxon>
        <taxon>Leotiomycetes</taxon>
        <taxon>Helotiales</taxon>
        <taxon>Tricladiaceae</taxon>
        <taxon>Cudoniella</taxon>
    </lineage>
</organism>
<proteinExistence type="predicted"/>
<accession>A0A8H4RRL1</accession>
<gene>
    <name evidence="2" type="ORF">G7Y89_g3328</name>
</gene>
<dbReference type="EMBL" id="JAAMPI010000160">
    <property type="protein sequence ID" value="KAF4634775.1"/>
    <property type="molecule type" value="Genomic_DNA"/>
</dbReference>
<keyword evidence="3" id="KW-1185">Reference proteome</keyword>
<reference evidence="2 3" key="1">
    <citation type="submission" date="2020-03" db="EMBL/GenBank/DDBJ databases">
        <title>Draft Genome Sequence of Cudoniella acicularis.</title>
        <authorList>
            <person name="Buettner E."/>
            <person name="Kellner H."/>
        </authorList>
    </citation>
    <scope>NUCLEOTIDE SEQUENCE [LARGE SCALE GENOMIC DNA]</scope>
    <source>
        <strain evidence="2 3">DSM 108380</strain>
    </source>
</reference>
<keyword evidence="1" id="KW-0812">Transmembrane</keyword>
<dbReference type="Proteomes" id="UP000566819">
    <property type="component" value="Unassembled WGS sequence"/>
</dbReference>
<comment type="caution">
    <text evidence="2">The sequence shown here is derived from an EMBL/GenBank/DDBJ whole genome shotgun (WGS) entry which is preliminary data.</text>
</comment>
<evidence type="ECO:0000256" key="1">
    <source>
        <dbReference type="SAM" id="Phobius"/>
    </source>
</evidence>
<feature type="transmembrane region" description="Helical" evidence="1">
    <location>
        <begin position="86"/>
        <end position="108"/>
    </location>
</feature>
<keyword evidence="1" id="KW-1133">Transmembrane helix</keyword>
<sequence>MGNSASKEVLPTISYTCGDGPEKVVEVPLIETRDTGTTIETRYDMTSLRDILNEMDSKGEMGKATLEFRAAKTKALLLVPGHKSNGVAMTFVLVSFGLGIGIAALSIAHSRYNTSNASVRLSDAQVERVARRDPKSMARAAEILVSGGYSKEEARDFLHLFYMPAKRAVSGENKPDLSMAASAGGFQLAHAGAAPPTPSTQPITSVNLEGFLPFYCEV</sequence>
<dbReference type="AlphaFoldDB" id="A0A8H4RRL1"/>
<name>A0A8H4RRL1_9HELO</name>
<keyword evidence="1" id="KW-0472">Membrane</keyword>
<evidence type="ECO:0000313" key="3">
    <source>
        <dbReference type="Proteomes" id="UP000566819"/>
    </source>
</evidence>
<evidence type="ECO:0000313" key="2">
    <source>
        <dbReference type="EMBL" id="KAF4634775.1"/>
    </source>
</evidence>